<name>A0A923MC84_9BURK</name>
<keyword evidence="2" id="KW-1185">Reference proteome</keyword>
<organism evidence="1 2">
    <name type="scientific">Ramlibacter albus</name>
    <dbReference type="NCBI Taxonomy" id="2079448"/>
    <lineage>
        <taxon>Bacteria</taxon>
        <taxon>Pseudomonadati</taxon>
        <taxon>Pseudomonadota</taxon>
        <taxon>Betaproteobacteria</taxon>
        <taxon>Burkholderiales</taxon>
        <taxon>Comamonadaceae</taxon>
        <taxon>Ramlibacter</taxon>
    </lineage>
</organism>
<sequence>MPHIVELDLTPAEMFRQHPATEREPHWLLKAVYGRDLLKEQLRRSEPNLQVPVWRDAPELDAMLEQMVDRLGLREWTRPTTLRERARYLGLVLAMTRAVQKGAALPDWRAGANT</sequence>
<dbReference type="AlphaFoldDB" id="A0A923MC84"/>
<reference evidence="1" key="1">
    <citation type="submission" date="2020-08" db="EMBL/GenBank/DDBJ databases">
        <title>Ramlibacter sp. GTP1 16S ribosomal RNA gene genome sequencing and assembly.</title>
        <authorList>
            <person name="Kang M."/>
        </authorList>
    </citation>
    <scope>NUCLEOTIDE SEQUENCE</scope>
    <source>
        <strain evidence="1">GTP1</strain>
    </source>
</reference>
<dbReference type="RefSeq" id="WP_187084006.1">
    <property type="nucleotide sequence ID" value="NZ_JACORU010000011.1"/>
</dbReference>
<comment type="caution">
    <text evidence="1">The sequence shown here is derived from an EMBL/GenBank/DDBJ whole genome shotgun (WGS) entry which is preliminary data.</text>
</comment>
<proteinExistence type="predicted"/>
<accession>A0A923MC84</accession>
<evidence type="ECO:0000313" key="1">
    <source>
        <dbReference type="EMBL" id="MBC5767521.1"/>
    </source>
</evidence>
<protein>
    <submittedName>
        <fullName evidence="1">Uncharacterized protein</fullName>
    </submittedName>
</protein>
<evidence type="ECO:0000313" key="2">
    <source>
        <dbReference type="Proteomes" id="UP000596827"/>
    </source>
</evidence>
<dbReference type="EMBL" id="JACORU010000011">
    <property type="protein sequence ID" value="MBC5767521.1"/>
    <property type="molecule type" value="Genomic_DNA"/>
</dbReference>
<dbReference type="Proteomes" id="UP000596827">
    <property type="component" value="Unassembled WGS sequence"/>
</dbReference>
<gene>
    <name evidence="1" type="ORF">H8R02_23860</name>
</gene>